<feature type="compositionally biased region" description="Low complexity" evidence="1">
    <location>
        <begin position="437"/>
        <end position="446"/>
    </location>
</feature>
<dbReference type="RefSeq" id="WP_210511437.1">
    <property type="nucleotide sequence ID" value="NZ_JAFIDN010000005.1"/>
</dbReference>
<dbReference type="InterPro" id="IPR008965">
    <property type="entry name" value="CBM2/CBM3_carb-bd_dom_sf"/>
</dbReference>
<dbReference type="GO" id="GO:0030246">
    <property type="term" value="F:carbohydrate binding"/>
    <property type="evidence" value="ECO:0007669"/>
    <property type="project" value="InterPro"/>
</dbReference>
<feature type="transmembrane region" description="Helical" evidence="2">
    <location>
        <begin position="21"/>
        <end position="42"/>
    </location>
</feature>
<dbReference type="NCBIfam" id="TIGR04183">
    <property type="entry name" value="Por_Secre_tail"/>
    <property type="match status" value="1"/>
</dbReference>
<comment type="caution">
    <text evidence="4">The sequence shown here is derived from an EMBL/GenBank/DDBJ whole genome shotgun (WGS) entry which is preliminary data.</text>
</comment>
<dbReference type="Gene3D" id="1.10.1330.10">
    <property type="entry name" value="Dockerin domain"/>
    <property type="match status" value="1"/>
</dbReference>
<dbReference type="InterPro" id="IPR026444">
    <property type="entry name" value="Secre_tail"/>
</dbReference>
<keyword evidence="2" id="KW-0812">Transmembrane</keyword>
<dbReference type="AlphaFoldDB" id="A0A8J7S991"/>
<keyword evidence="2" id="KW-0472">Membrane</keyword>
<gene>
    <name evidence="4" type="ORF">NATSA_07665</name>
</gene>
<keyword evidence="2" id="KW-1133">Transmembrane helix</keyword>
<dbReference type="Pfam" id="PF18962">
    <property type="entry name" value="Por_Secre_tail"/>
    <property type="match status" value="1"/>
</dbReference>
<accession>A0A8J7S991</accession>
<organism evidence="4 5">
    <name type="scientific">Natronogracilivirga saccharolytica</name>
    <dbReference type="NCBI Taxonomy" id="2812953"/>
    <lineage>
        <taxon>Bacteria</taxon>
        <taxon>Pseudomonadati</taxon>
        <taxon>Balneolota</taxon>
        <taxon>Balneolia</taxon>
        <taxon>Balneolales</taxon>
        <taxon>Cyclonatronaceae</taxon>
        <taxon>Natronogracilivirga</taxon>
    </lineage>
</organism>
<evidence type="ECO:0000259" key="3">
    <source>
        <dbReference type="Pfam" id="PF18962"/>
    </source>
</evidence>
<dbReference type="Gene3D" id="2.60.40.680">
    <property type="match status" value="1"/>
</dbReference>
<dbReference type="Gene3D" id="2.60.40.4070">
    <property type="match status" value="1"/>
</dbReference>
<dbReference type="SUPFAM" id="SSF49384">
    <property type="entry name" value="Carbohydrate-binding domain"/>
    <property type="match status" value="1"/>
</dbReference>
<evidence type="ECO:0000313" key="5">
    <source>
        <dbReference type="Proteomes" id="UP000673975"/>
    </source>
</evidence>
<dbReference type="Proteomes" id="UP000673975">
    <property type="component" value="Unassembled WGS sequence"/>
</dbReference>
<dbReference type="EMBL" id="JAFIDN010000005">
    <property type="protein sequence ID" value="MBP3192536.1"/>
    <property type="molecule type" value="Genomic_DNA"/>
</dbReference>
<proteinExistence type="predicted"/>
<name>A0A8J7S991_9BACT</name>
<dbReference type="GO" id="GO:0000272">
    <property type="term" value="P:polysaccharide catabolic process"/>
    <property type="evidence" value="ECO:0007669"/>
    <property type="project" value="InterPro"/>
</dbReference>
<feature type="region of interest" description="Disordered" evidence="1">
    <location>
        <begin position="771"/>
        <end position="790"/>
    </location>
</feature>
<feature type="region of interest" description="Disordered" evidence="1">
    <location>
        <begin position="501"/>
        <end position="528"/>
    </location>
</feature>
<dbReference type="InterPro" id="IPR018247">
    <property type="entry name" value="EF_Hand_1_Ca_BS"/>
</dbReference>
<evidence type="ECO:0000256" key="2">
    <source>
        <dbReference type="SAM" id="Phobius"/>
    </source>
</evidence>
<evidence type="ECO:0000256" key="1">
    <source>
        <dbReference type="SAM" id="MobiDB-lite"/>
    </source>
</evidence>
<feature type="region of interest" description="Disordered" evidence="1">
    <location>
        <begin position="393"/>
        <end position="461"/>
    </location>
</feature>
<dbReference type="InterPro" id="IPR036439">
    <property type="entry name" value="Dockerin_dom_sf"/>
</dbReference>
<keyword evidence="5" id="KW-1185">Reference proteome</keyword>
<dbReference type="PROSITE" id="PS00018">
    <property type="entry name" value="EF_HAND_1"/>
    <property type="match status" value="1"/>
</dbReference>
<protein>
    <submittedName>
        <fullName evidence="4">T9SS type A sorting domain-containing protein</fullName>
    </submittedName>
</protein>
<dbReference type="Gene3D" id="2.60.120.430">
    <property type="entry name" value="Galactose-binding lectin"/>
    <property type="match status" value="1"/>
</dbReference>
<feature type="compositionally biased region" description="Polar residues" evidence="1">
    <location>
        <begin position="398"/>
        <end position="409"/>
    </location>
</feature>
<sequence length="981" mass="104249">MTTSYQFCTRVRAAGHSAAALPALLKTAFLIVAFFVLPPLVFPHGAIAAVTISETGTAGYEVGVPAMEADEPAPSSSLSYVCDGAFLLPGVVCELTLSVTDAANLQYAGLELDYDPERFDFEQILPGDLFGADAVVFARPLPDGSLGASVSSTSGEQSGSGSLLHLQFRIRDGADAGTAGFAVNDIEFTDRDAVPLEIAAPDPVDIDIPPYLADAGLTAPGPVTIARGSEQLFRFRLAASGITEEDISASDRLEAEFGIIASDASLPDAPAPEAWDAAEWLPLTLTEFSDGHFRFETLFPIDQPVGSWLVLGRFQLDDQPELYAAYGSDGGGIWDGDQFTAPEVTVTTPRVTIAEWTFDGEHWSADTGLYANLDPDSPAVAALHGARFSGWTGGNTGRAPNSNQWHVEQNNGSDNNGGTGDNGDNGGTEDNGGSDGGSDSDANGDSGDNGGGSDNGTVSGDHHHKYWSASLTTQGHDQLALRFYMSGSGTGPRDFRLYFQTDNSEGESGNGSGSGSPTEWTPVPGGDIQVGTSWSAFDIPLPADASDAGRLNLRWVRIDSTSINGDVIGTSGTNRIDDIRITGVPLEQEEMTVWPGNTRGEGTVSEADVINLALYWMATGPARVPQSIEWAPQPVTRWLPAPVGHADTNGDGRIDYRDLLAIGRNFGETAETGVQPKALTDAAEQQKTGDNTALAAFHLPGLSKNETVRLVLSAQDFSELLGLSARFSISGIDAADWELLDVRPGDWAESWSDASRLITFHHGRSPASLSANRHKLAHSPDADISAGTDLHSSQSGRVYLTDESQSSVSGIPAGWSSAWAHKGMGRPSSPSESGLAVIELRALSDWNQAPVLSLDRASFTTGSDGLQQPARGDWKFRKDGRGVFTDPDPGIQLPQETRLHANYPNPFNPVTAVPFDLHQPGHVAITVYDALGRRVDTLMDARMEPGRHEISWDAGRLASGVYLIRMETGTLQQVRTMMLVK</sequence>
<feature type="domain" description="Secretion system C-terminal sorting" evidence="3">
    <location>
        <begin position="903"/>
        <end position="976"/>
    </location>
</feature>
<dbReference type="CDD" id="cd08547">
    <property type="entry name" value="Type_II_cohesin"/>
    <property type="match status" value="1"/>
</dbReference>
<reference evidence="4" key="1">
    <citation type="submission" date="2021-02" db="EMBL/GenBank/DDBJ databases">
        <title>Natronogracilivirga saccharolytica gen. nov. sp. nov. a new anaerobic, haloalkiliphilic carbohydrate-fermenting bacterium from soda lake and proposing of Cyclonatronumiaceae fam. nov. in the phylum Balneolaeota.</title>
        <authorList>
            <person name="Zhilina T.N."/>
            <person name="Sorokin D.Y."/>
            <person name="Zavarzina D.G."/>
            <person name="Toshchakov S.V."/>
            <person name="Kublanov I.V."/>
        </authorList>
    </citation>
    <scope>NUCLEOTIDE SEQUENCE</scope>
    <source>
        <strain evidence="4">Z-1702</strain>
    </source>
</reference>
<evidence type="ECO:0000313" key="4">
    <source>
        <dbReference type="EMBL" id="MBP3192536.1"/>
    </source>
</evidence>
<feature type="compositionally biased region" description="Gly residues" evidence="1">
    <location>
        <begin position="415"/>
        <end position="436"/>
    </location>
</feature>